<dbReference type="GO" id="GO:0005886">
    <property type="term" value="C:plasma membrane"/>
    <property type="evidence" value="ECO:0007669"/>
    <property type="project" value="UniProtKB-SubCell"/>
</dbReference>
<dbReference type="PANTHER" id="PTHR47618:SF2">
    <property type="entry name" value="CYCLIC-DI-AMP PHOSPHODIESTERASE GDPP"/>
    <property type="match status" value="1"/>
</dbReference>
<evidence type="ECO:0000259" key="8">
    <source>
        <dbReference type="Pfam" id="PF02272"/>
    </source>
</evidence>
<evidence type="ECO:0000313" key="11">
    <source>
        <dbReference type="Proteomes" id="UP000076983"/>
    </source>
</evidence>
<dbReference type="Gene3D" id="3.30.450.20">
    <property type="entry name" value="PAS domain"/>
    <property type="match status" value="1"/>
</dbReference>
<protein>
    <submittedName>
        <fullName evidence="10">Phosphoesterase, DHH family protein</fullName>
    </submittedName>
</protein>
<keyword evidence="4 6" id="KW-1133">Transmembrane helix</keyword>
<dbReference type="PATRIC" id="fig|29557.3.peg.529"/>
<keyword evidence="11" id="KW-1185">Reference proteome</keyword>
<dbReference type="EMBL" id="LVLH01000042">
    <property type="protein sequence ID" value="OAB48742.1"/>
    <property type="molecule type" value="Genomic_DNA"/>
</dbReference>
<feature type="transmembrane region" description="Helical" evidence="6">
    <location>
        <begin position="80"/>
        <end position="99"/>
    </location>
</feature>
<feature type="transmembrane region" description="Helical" evidence="6">
    <location>
        <begin position="7"/>
        <end position="28"/>
    </location>
</feature>
<evidence type="ECO:0000259" key="9">
    <source>
        <dbReference type="Pfam" id="PF21370"/>
    </source>
</evidence>
<organism evidence="10 11">
    <name type="scientific">Mycoplasmopsis gallinarum</name>
    <dbReference type="NCBI Taxonomy" id="29557"/>
    <lineage>
        <taxon>Bacteria</taxon>
        <taxon>Bacillati</taxon>
        <taxon>Mycoplasmatota</taxon>
        <taxon>Mycoplasmoidales</taxon>
        <taxon>Metamycoplasmataceae</taxon>
        <taxon>Mycoplasmopsis</taxon>
    </lineage>
</organism>
<keyword evidence="3 6" id="KW-0812">Transmembrane</keyword>
<evidence type="ECO:0000259" key="7">
    <source>
        <dbReference type="Pfam" id="PF01368"/>
    </source>
</evidence>
<reference evidence="10 11" key="1">
    <citation type="submission" date="2016-03" db="EMBL/GenBank/DDBJ databases">
        <title>Genome sequence of Mycoplasma gallinarum strain Mgn_IPT.</title>
        <authorList>
            <person name="Yacoub E."/>
            <person name="Sirand-Pugnet P."/>
            <person name="Barre A."/>
            <person name="Maurier F."/>
            <person name="Blanchard A."/>
            <person name="Ben Abdelmoumen B.M."/>
        </authorList>
    </citation>
    <scope>NUCLEOTIDE SEQUENCE [LARGE SCALE GENOMIC DNA]</scope>
    <source>
        <strain evidence="10 11">Mgn_IPT</strain>
    </source>
</reference>
<dbReference type="InterPro" id="IPR003156">
    <property type="entry name" value="DHHA1_dom"/>
</dbReference>
<gene>
    <name evidence="10" type="ORF">MGALLINA_05310</name>
</gene>
<dbReference type="Pfam" id="PF24898">
    <property type="entry name" value="GGDEF_GdpP"/>
    <property type="match status" value="1"/>
</dbReference>
<comment type="subcellular location">
    <subcellularLocation>
        <location evidence="1">Cell membrane</location>
        <topology evidence="1">Multi-pass membrane protein</topology>
    </subcellularLocation>
</comment>
<dbReference type="RefSeq" id="WP_063626301.1">
    <property type="nucleotide sequence ID" value="NZ_LVLH01000042.1"/>
</dbReference>
<evidence type="ECO:0000256" key="4">
    <source>
        <dbReference type="ARBA" id="ARBA00022989"/>
    </source>
</evidence>
<feature type="domain" description="Cyclic-di-AMP phosphodiesterase GdpP-like PAS" evidence="9">
    <location>
        <begin position="86"/>
        <end position="163"/>
    </location>
</feature>
<feature type="transmembrane region" description="Helical" evidence="6">
    <location>
        <begin position="34"/>
        <end position="59"/>
    </location>
</feature>
<dbReference type="InterPro" id="IPR038763">
    <property type="entry name" value="DHH_sf"/>
</dbReference>
<dbReference type="InterPro" id="IPR001667">
    <property type="entry name" value="DDH_dom"/>
</dbReference>
<dbReference type="Gene3D" id="3.30.70.270">
    <property type="match status" value="1"/>
</dbReference>
<keyword evidence="2" id="KW-1003">Cell membrane</keyword>
<dbReference type="GO" id="GO:0003676">
    <property type="term" value="F:nucleic acid binding"/>
    <property type="evidence" value="ECO:0007669"/>
    <property type="project" value="InterPro"/>
</dbReference>
<feature type="domain" description="DHHA1" evidence="8">
    <location>
        <begin position="571"/>
        <end position="652"/>
    </location>
</feature>
<name>A0A168R991_9BACT</name>
<proteinExistence type="predicted"/>
<dbReference type="SUPFAM" id="SSF64182">
    <property type="entry name" value="DHH phosphoesterases"/>
    <property type="match status" value="1"/>
</dbReference>
<dbReference type="SUPFAM" id="SSF55073">
    <property type="entry name" value="Nucleotide cyclase"/>
    <property type="match status" value="1"/>
</dbReference>
<evidence type="ECO:0000256" key="2">
    <source>
        <dbReference type="ARBA" id="ARBA00022475"/>
    </source>
</evidence>
<dbReference type="STRING" id="29557.MGALLINA_05310"/>
<comment type="caution">
    <text evidence="10">The sequence shown here is derived from an EMBL/GenBank/DDBJ whole genome shotgun (WGS) entry which is preliminary data.</text>
</comment>
<dbReference type="Proteomes" id="UP000076983">
    <property type="component" value="Unassembled WGS sequence"/>
</dbReference>
<dbReference type="Pfam" id="PF02272">
    <property type="entry name" value="DHHA1"/>
    <property type="match status" value="1"/>
</dbReference>
<dbReference type="InterPro" id="IPR014528">
    <property type="entry name" value="GdpP/PdeA"/>
</dbReference>
<dbReference type="PIRSF" id="PIRSF026583">
    <property type="entry name" value="YybT"/>
    <property type="match status" value="1"/>
</dbReference>
<accession>A0A168R991</accession>
<evidence type="ECO:0000256" key="6">
    <source>
        <dbReference type="SAM" id="Phobius"/>
    </source>
</evidence>
<feature type="domain" description="DDH" evidence="7">
    <location>
        <begin position="348"/>
        <end position="504"/>
    </location>
</feature>
<dbReference type="AlphaFoldDB" id="A0A168R991"/>
<dbReference type="Pfam" id="PF21370">
    <property type="entry name" value="PAS_GdpP"/>
    <property type="match status" value="1"/>
</dbReference>
<evidence type="ECO:0000313" key="10">
    <source>
        <dbReference type="EMBL" id="OAB48742.1"/>
    </source>
</evidence>
<dbReference type="Gene3D" id="3.90.1640.10">
    <property type="entry name" value="inorganic pyrophosphatase (n-terminal core)"/>
    <property type="match status" value="1"/>
</dbReference>
<dbReference type="InterPro" id="IPR029787">
    <property type="entry name" value="Nucleotide_cyclase"/>
</dbReference>
<dbReference type="InterPro" id="IPR051319">
    <property type="entry name" value="Oligoribo/pAp-PDE_c-di-AMP_PDE"/>
</dbReference>
<dbReference type="InterPro" id="IPR049553">
    <property type="entry name" value="GdpP-like_PAS"/>
</dbReference>
<evidence type="ECO:0000256" key="3">
    <source>
        <dbReference type="ARBA" id="ARBA00022692"/>
    </source>
</evidence>
<sequence>MKNKLKLFLWISVLIFALSLVIVSIIVLNWKNELFLKLLAIIGAIGGIIVAIISSLLLIQKYSERNLIVKNSFNNFLDNLVSANLLGMVVYDLNNIIIWTNKFIRKRFGNEWIGKTLDELFKSLNLDLSNFSTNENQIDFKHKNDYYTLNINKSENTLSIKDITLEKNALFAFIEQSNVIGELEIDNFNLYQAILTEEEFFNINVEIAKVLDSLVAKYNFVYRQYNSSGKYLILTDKNSLNEMEKENFGFFKALHDIQISKTSNNILISVSVGFAEGTNNFKEKIEQAKSALMQAQNRGGDQVAIFSNLTKPRYFGSTKEILPSINLTKVKAISKLIEQKLKNHEIQNVIIYGHKNADLDAVGAALGIQNLAKYFNKEAFICSETQDLTTKNAINEIYGLENELFIKPKLASKLTTNNSLIFLVDTAIPERTDNEFAFNNSNEDNIFVIDHHRLSKPLNYGLKENKLIEQSASSASELVGQILMMINPNIKLEENVAQMLLNGIYLDTQQFQKHTSGKTFQIAAWLETKGANSTKSAQYLKMNALVYKEIYELLDNLEEVKPGFYLAYKDVALSSDVISLAAEEVLRIRDRKASFVVAYSEEEKAYKLSARGIDTNVQIICEQVGGGGHFGTAAASSDEDLETFVDNIKQAIVGVKYENYSN</sequence>
<evidence type="ECO:0000256" key="1">
    <source>
        <dbReference type="ARBA" id="ARBA00004651"/>
    </source>
</evidence>
<keyword evidence="5 6" id="KW-0472">Membrane</keyword>
<dbReference type="InterPro" id="IPR043128">
    <property type="entry name" value="Rev_trsase/Diguanyl_cyclase"/>
</dbReference>
<dbReference type="Pfam" id="PF01368">
    <property type="entry name" value="DHH"/>
    <property type="match status" value="1"/>
</dbReference>
<dbReference type="OrthoDB" id="9759476at2"/>
<evidence type="ECO:0000256" key="5">
    <source>
        <dbReference type="ARBA" id="ARBA00023136"/>
    </source>
</evidence>
<dbReference type="Gene3D" id="3.10.310.30">
    <property type="match status" value="1"/>
</dbReference>
<dbReference type="PANTHER" id="PTHR47618">
    <property type="entry name" value="BIFUNCTIONAL OLIGORIBONUCLEASE AND PAP PHOSPHATASE NRNA"/>
    <property type="match status" value="1"/>
</dbReference>